<dbReference type="EMBL" id="LAZR01042686">
    <property type="protein sequence ID" value="KKL08935.1"/>
    <property type="molecule type" value="Genomic_DNA"/>
</dbReference>
<accession>A0A0F9AHR1</accession>
<dbReference type="AlphaFoldDB" id="A0A0F9AHR1"/>
<proteinExistence type="predicted"/>
<organism evidence="1">
    <name type="scientific">marine sediment metagenome</name>
    <dbReference type="NCBI Taxonomy" id="412755"/>
    <lineage>
        <taxon>unclassified sequences</taxon>
        <taxon>metagenomes</taxon>
        <taxon>ecological metagenomes</taxon>
    </lineage>
</organism>
<name>A0A0F9AHR1_9ZZZZ</name>
<sequence length="49" mass="5443">MNIKGIGETRVNDDGETVLIAETLPPNCVVIFVAEESWEELKSILRIAE</sequence>
<evidence type="ECO:0000313" key="1">
    <source>
        <dbReference type="EMBL" id="KKL08935.1"/>
    </source>
</evidence>
<protein>
    <submittedName>
        <fullName evidence="1">Uncharacterized protein</fullName>
    </submittedName>
</protein>
<gene>
    <name evidence="1" type="ORF">LCGC14_2570870</name>
</gene>
<comment type="caution">
    <text evidence="1">The sequence shown here is derived from an EMBL/GenBank/DDBJ whole genome shotgun (WGS) entry which is preliminary data.</text>
</comment>
<reference evidence="1" key="1">
    <citation type="journal article" date="2015" name="Nature">
        <title>Complex archaea that bridge the gap between prokaryotes and eukaryotes.</title>
        <authorList>
            <person name="Spang A."/>
            <person name="Saw J.H."/>
            <person name="Jorgensen S.L."/>
            <person name="Zaremba-Niedzwiedzka K."/>
            <person name="Martijn J."/>
            <person name="Lind A.E."/>
            <person name="van Eijk R."/>
            <person name="Schleper C."/>
            <person name="Guy L."/>
            <person name="Ettema T.J."/>
        </authorList>
    </citation>
    <scope>NUCLEOTIDE SEQUENCE</scope>
</reference>